<feature type="non-terminal residue" evidence="1">
    <location>
        <position position="1"/>
    </location>
</feature>
<evidence type="ECO:0000313" key="1">
    <source>
        <dbReference type="EMBL" id="CAG8785529.1"/>
    </source>
</evidence>
<sequence>LSKIAKIVNNRKTINAFEDVFIVQQKSMYVDKDHLALLTKKAEVFLLEIFSNIYQKLGRSSIVKGQDETITYKLASLNITIDKKQIPLGFSSEHLPTYNKCDHCHKLLYDETGKSFMVIIYGHGYHESCFSILLKEKCHYCENFLKLGVRNNVSSLLTRLSKVDKNKSNLKKLIDANEESPQNQKILNEDNILEVL</sequence>
<dbReference type="Proteomes" id="UP000789920">
    <property type="component" value="Unassembled WGS sequence"/>
</dbReference>
<gene>
    <name evidence="1" type="ORF">RPERSI_LOCUS18237</name>
</gene>
<accession>A0ACA9RBJ8</accession>
<organism evidence="1 2">
    <name type="scientific">Racocetra persica</name>
    <dbReference type="NCBI Taxonomy" id="160502"/>
    <lineage>
        <taxon>Eukaryota</taxon>
        <taxon>Fungi</taxon>
        <taxon>Fungi incertae sedis</taxon>
        <taxon>Mucoromycota</taxon>
        <taxon>Glomeromycotina</taxon>
        <taxon>Glomeromycetes</taxon>
        <taxon>Diversisporales</taxon>
        <taxon>Gigasporaceae</taxon>
        <taxon>Racocetra</taxon>
    </lineage>
</organism>
<keyword evidence="2" id="KW-1185">Reference proteome</keyword>
<proteinExistence type="predicted"/>
<reference evidence="1" key="1">
    <citation type="submission" date="2021-06" db="EMBL/GenBank/DDBJ databases">
        <authorList>
            <person name="Kallberg Y."/>
            <person name="Tangrot J."/>
            <person name="Rosling A."/>
        </authorList>
    </citation>
    <scope>NUCLEOTIDE SEQUENCE</scope>
    <source>
        <strain evidence="1">MA461A</strain>
    </source>
</reference>
<protein>
    <submittedName>
        <fullName evidence="1">20321_t:CDS:1</fullName>
    </submittedName>
</protein>
<evidence type="ECO:0000313" key="2">
    <source>
        <dbReference type="Proteomes" id="UP000789920"/>
    </source>
</evidence>
<name>A0ACA9RBJ8_9GLOM</name>
<dbReference type="EMBL" id="CAJVQC010047990">
    <property type="protein sequence ID" value="CAG8785529.1"/>
    <property type="molecule type" value="Genomic_DNA"/>
</dbReference>
<comment type="caution">
    <text evidence="1">The sequence shown here is derived from an EMBL/GenBank/DDBJ whole genome shotgun (WGS) entry which is preliminary data.</text>
</comment>